<organism evidence="3 4">
    <name type="scientific">Characodon lateralis</name>
    <dbReference type="NCBI Taxonomy" id="208331"/>
    <lineage>
        <taxon>Eukaryota</taxon>
        <taxon>Metazoa</taxon>
        <taxon>Chordata</taxon>
        <taxon>Craniata</taxon>
        <taxon>Vertebrata</taxon>
        <taxon>Euteleostomi</taxon>
        <taxon>Actinopterygii</taxon>
        <taxon>Neopterygii</taxon>
        <taxon>Teleostei</taxon>
        <taxon>Neoteleostei</taxon>
        <taxon>Acanthomorphata</taxon>
        <taxon>Ovalentaria</taxon>
        <taxon>Atherinomorphae</taxon>
        <taxon>Cyprinodontiformes</taxon>
        <taxon>Goodeidae</taxon>
        <taxon>Characodon</taxon>
    </lineage>
</organism>
<proteinExistence type="predicted"/>
<feature type="compositionally biased region" description="Polar residues" evidence="1">
    <location>
        <begin position="140"/>
        <end position="154"/>
    </location>
</feature>
<dbReference type="Pfam" id="PF18594">
    <property type="entry name" value="Sas6_CC"/>
    <property type="match status" value="1"/>
</dbReference>
<protein>
    <recommendedName>
        <fullName evidence="2">SAS-6 coiled-coil domain-containing protein</fullName>
    </recommendedName>
</protein>
<reference evidence="3 4" key="1">
    <citation type="submission" date="2021-06" db="EMBL/GenBank/DDBJ databases">
        <authorList>
            <person name="Palmer J.M."/>
        </authorList>
    </citation>
    <scope>NUCLEOTIDE SEQUENCE [LARGE SCALE GENOMIC DNA]</scope>
    <source>
        <strain evidence="3 4">CL_MEX2019</strain>
        <tissue evidence="3">Muscle</tissue>
    </source>
</reference>
<dbReference type="EMBL" id="JAHUTJ010020034">
    <property type="protein sequence ID" value="MED6272223.1"/>
    <property type="molecule type" value="Genomic_DNA"/>
</dbReference>
<dbReference type="Gene3D" id="2.170.210.20">
    <property type="entry name" value="Spindle assembly abnormal protein 6, N-terminal domain"/>
    <property type="match status" value="1"/>
</dbReference>
<evidence type="ECO:0000313" key="4">
    <source>
        <dbReference type="Proteomes" id="UP001352852"/>
    </source>
</evidence>
<name>A0ABU7DAN3_9TELE</name>
<evidence type="ECO:0000256" key="1">
    <source>
        <dbReference type="SAM" id="MobiDB-lite"/>
    </source>
</evidence>
<dbReference type="PANTHER" id="PTHR44281">
    <property type="entry name" value="SPINDLE ASSEMBLY ABNORMAL PROTEIN 6 HOMOLOG"/>
    <property type="match status" value="1"/>
</dbReference>
<accession>A0ABU7DAN3</accession>
<dbReference type="InterPro" id="IPR041513">
    <property type="entry name" value="SAS6_CC"/>
</dbReference>
<keyword evidence="4" id="KW-1185">Reference proteome</keyword>
<sequence length="162" mass="18938">MIFERRFLLHLTWQSPTIECCATFSVVETNAFKHLNHLSLRLVQGSDKDVKDYLAACLATLKTEKLAVDMKLKETEDDLSRQLSYTQQTLSEKTKELEKLRSEWTNQTSSLSSRHSEELLLEREKILEVQPSRHKRTWQRINVKSKNPVKSGSESYPLHRVH</sequence>
<comment type="caution">
    <text evidence="3">The sequence shown here is derived from an EMBL/GenBank/DDBJ whole genome shotgun (WGS) entry which is preliminary data.</text>
</comment>
<dbReference type="InterPro" id="IPR038558">
    <property type="entry name" value="SAS-6_N_sf"/>
</dbReference>
<dbReference type="Proteomes" id="UP001352852">
    <property type="component" value="Unassembled WGS sequence"/>
</dbReference>
<evidence type="ECO:0000259" key="2">
    <source>
        <dbReference type="Pfam" id="PF18594"/>
    </source>
</evidence>
<dbReference type="PANTHER" id="PTHR44281:SF4">
    <property type="entry name" value="SPINDLE ASSEMBLY ABNORMAL PROTEIN 6 HOMOLOG"/>
    <property type="match status" value="1"/>
</dbReference>
<feature type="domain" description="SAS-6 coiled-coil" evidence="2">
    <location>
        <begin position="47"/>
        <end position="76"/>
    </location>
</feature>
<evidence type="ECO:0000313" key="3">
    <source>
        <dbReference type="EMBL" id="MED6272223.1"/>
    </source>
</evidence>
<gene>
    <name evidence="3" type="ORF">CHARACLAT_027960</name>
</gene>
<feature type="region of interest" description="Disordered" evidence="1">
    <location>
        <begin position="140"/>
        <end position="162"/>
    </location>
</feature>